<dbReference type="GO" id="GO:0046872">
    <property type="term" value="F:metal ion binding"/>
    <property type="evidence" value="ECO:0007669"/>
    <property type="project" value="UniProtKB-KW"/>
</dbReference>
<keyword evidence="4" id="KW-0949">S-adenosyl-L-methionine</keyword>
<dbReference type="PROSITE" id="PS51918">
    <property type="entry name" value="RADICAL_SAM"/>
    <property type="match status" value="1"/>
</dbReference>
<evidence type="ECO:0000256" key="1">
    <source>
        <dbReference type="ARBA" id="ARBA00001966"/>
    </source>
</evidence>
<organism evidence="10 11">
    <name type="scientific">Candidatus Roizmanbacteria bacterium CG10_big_fil_rev_8_21_14_0_10_39_6</name>
    <dbReference type="NCBI Taxonomy" id="1974853"/>
    <lineage>
        <taxon>Bacteria</taxon>
        <taxon>Candidatus Roizmaniibacteriota</taxon>
    </lineage>
</organism>
<evidence type="ECO:0000256" key="7">
    <source>
        <dbReference type="ARBA" id="ARBA00023004"/>
    </source>
</evidence>
<evidence type="ECO:0000313" key="11">
    <source>
        <dbReference type="Proteomes" id="UP000229554"/>
    </source>
</evidence>
<dbReference type="SFLD" id="SFLDG01066">
    <property type="entry name" value="organic_radical-activating_enz"/>
    <property type="match status" value="1"/>
</dbReference>
<protein>
    <submittedName>
        <fullName evidence="10">Pyruvate formate lyase-activating protein</fullName>
        <ecNumber evidence="10">1.97.1.4</ecNumber>
    </submittedName>
</protein>
<dbReference type="GO" id="GO:0051539">
    <property type="term" value="F:4 iron, 4 sulfur cluster binding"/>
    <property type="evidence" value="ECO:0007669"/>
    <property type="project" value="UniProtKB-KW"/>
</dbReference>
<dbReference type="SUPFAM" id="SSF102114">
    <property type="entry name" value="Radical SAM enzymes"/>
    <property type="match status" value="1"/>
</dbReference>
<comment type="similarity">
    <text evidence="2">Belongs to the organic radical-activating enzymes family.</text>
</comment>
<evidence type="ECO:0000256" key="3">
    <source>
        <dbReference type="ARBA" id="ARBA00022485"/>
    </source>
</evidence>
<keyword evidence="6 10" id="KW-0560">Oxidoreductase</keyword>
<comment type="caution">
    <text evidence="10">The sequence shown here is derived from an EMBL/GenBank/DDBJ whole genome shotgun (WGS) entry which is preliminary data.</text>
</comment>
<dbReference type="Proteomes" id="UP000229554">
    <property type="component" value="Unassembled WGS sequence"/>
</dbReference>
<comment type="cofactor">
    <cofactor evidence="1">
        <name>[4Fe-4S] cluster</name>
        <dbReference type="ChEBI" id="CHEBI:49883"/>
    </cofactor>
</comment>
<dbReference type="SFLD" id="SFLDS00029">
    <property type="entry name" value="Radical_SAM"/>
    <property type="match status" value="1"/>
</dbReference>
<evidence type="ECO:0000256" key="5">
    <source>
        <dbReference type="ARBA" id="ARBA00022723"/>
    </source>
</evidence>
<evidence type="ECO:0000256" key="8">
    <source>
        <dbReference type="ARBA" id="ARBA00023014"/>
    </source>
</evidence>
<evidence type="ECO:0000259" key="9">
    <source>
        <dbReference type="PROSITE" id="PS51918"/>
    </source>
</evidence>
<dbReference type="GO" id="GO:0043365">
    <property type="term" value="F:[formate-C-acetyltransferase]-activating enzyme activity"/>
    <property type="evidence" value="ECO:0007669"/>
    <property type="project" value="UniProtKB-EC"/>
</dbReference>
<dbReference type="InterPro" id="IPR013785">
    <property type="entry name" value="Aldolase_TIM"/>
</dbReference>
<dbReference type="PIRSF" id="PIRSF000371">
    <property type="entry name" value="PFL_act_enz"/>
    <property type="match status" value="1"/>
</dbReference>
<dbReference type="AlphaFoldDB" id="A0A2M8KRV7"/>
<keyword evidence="3" id="KW-0004">4Fe-4S</keyword>
<dbReference type="PANTHER" id="PTHR30352:SF5">
    <property type="entry name" value="PYRUVATE FORMATE-LYASE 1-ACTIVATING ENZYME"/>
    <property type="match status" value="1"/>
</dbReference>
<evidence type="ECO:0000256" key="4">
    <source>
        <dbReference type="ARBA" id="ARBA00022691"/>
    </source>
</evidence>
<evidence type="ECO:0000313" key="10">
    <source>
        <dbReference type="EMBL" id="PJE62633.1"/>
    </source>
</evidence>
<feature type="domain" description="Radical SAM core" evidence="9">
    <location>
        <begin position="18"/>
        <end position="246"/>
    </location>
</feature>
<name>A0A2M8KRV7_9BACT</name>
<keyword evidence="7" id="KW-0408">Iron</keyword>
<dbReference type="Gene3D" id="3.20.20.70">
    <property type="entry name" value="Aldolase class I"/>
    <property type="match status" value="1"/>
</dbReference>
<gene>
    <name evidence="10" type="primary">pflA</name>
    <name evidence="10" type="ORF">COU88_03935</name>
</gene>
<sequence length="257" mass="29168">MKPSKYGFIHSIETLGTLDGPGLRTVVFFQGCPLRCKFCHNVDCVMPRCGSQYTPDQLCERVLKNREYWGASGKDGGVTVSGGDPTYQPEFLLAFIRRLHKQNVHIVVDTSLMTSTKVIESIFPFVDLWMVSVKHMEEKKHQYLTGFSNKRILTNIRFLDTLLDGKPKSRIRYVVVPGITDTVSALRKFADFVSKLSSIESIELLPYERFGVHKWIELYGVYPFQQVPIATKNHINAVARELAHIPYALRTAGTVNI</sequence>
<reference evidence="11" key="1">
    <citation type="submission" date="2017-09" db="EMBL/GenBank/DDBJ databases">
        <title>Depth-based differentiation of microbial function through sediment-hosted aquifers and enrichment of novel symbionts in the deep terrestrial subsurface.</title>
        <authorList>
            <person name="Probst A.J."/>
            <person name="Ladd B."/>
            <person name="Jarett J.K."/>
            <person name="Geller-Mcgrath D.E."/>
            <person name="Sieber C.M.K."/>
            <person name="Emerson J.B."/>
            <person name="Anantharaman K."/>
            <person name="Thomas B.C."/>
            <person name="Malmstrom R."/>
            <person name="Stieglmeier M."/>
            <person name="Klingl A."/>
            <person name="Woyke T."/>
            <person name="Ryan C.M."/>
            <person name="Banfield J.F."/>
        </authorList>
    </citation>
    <scope>NUCLEOTIDE SEQUENCE [LARGE SCALE GENOMIC DNA]</scope>
</reference>
<keyword evidence="10" id="KW-0456">Lyase</keyword>
<dbReference type="InterPro" id="IPR001989">
    <property type="entry name" value="Radical_activat_CS"/>
</dbReference>
<dbReference type="EC" id="1.97.1.4" evidence="10"/>
<keyword evidence="10" id="KW-0670">Pyruvate</keyword>
<proteinExistence type="inferred from homology"/>
<dbReference type="GO" id="GO:0016829">
    <property type="term" value="F:lyase activity"/>
    <property type="evidence" value="ECO:0007669"/>
    <property type="project" value="UniProtKB-KW"/>
</dbReference>
<dbReference type="InterPro" id="IPR007197">
    <property type="entry name" value="rSAM"/>
</dbReference>
<keyword evidence="5" id="KW-0479">Metal-binding</keyword>
<dbReference type="Pfam" id="PF13353">
    <property type="entry name" value="Fer4_12"/>
    <property type="match status" value="1"/>
</dbReference>
<dbReference type="PROSITE" id="PS01087">
    <property type="entry name" value="RADICAL_ACTIVATING"/>
    <property type="match status" value="1"/>
</dbReference>
<dbReference type="PANTHER" id="PTHR30352">
    <property type="entry name" value="PYRUVATE FORMATE-LYASE-ACTIVATING ENZYME"/>
    <property type="match status" value="1"/>
</dbReference>
<evidence type="ECO:0000256" key="2">
    <source>
        <dbReference type="ARBA" id="ARBA00009777"/>
    </source>
</evidence>
<dbReference type="CDD" id="cd01335">
    <property type="entry name" value="Radical_SAM"/>
    <property type="match status" value="1"/>
</dbReference>
<dbReference type="InterPro" id="IPR034457">
    <property type="entry name" value="Organic_radical-activating"/>
</dbReference>
<evidence type="ECO:0000256" key="6">
    <source>
        <dbReference type="ARBA" id="ARBA00023002"/>
    </source>
</evidence>
<accession>A0A2M8KRV7</accession>
<dbReference type="InterPro" id="IPR058240">
    <property type="entry name" value="rSAM_sf"/>
</dbReference>
<dbReference type="InterPro" id="IPR012839">
    <property type="entry name" value="Organic_radical_activase"/>
</dbReference>
<dbReference type="EMBL" id="PFED01000159">
    <property type="protein sequence ID" value="PJE62633.1"/>
    <property type="molecule type" value="Genomic_DNA"/>
</dbReference>
<keyword evidence="8" id="KW-0411">Iron-sulfur</keyword>